<feature type="binding site" evidence="2">
    <location>
        <begin position="223"/>
        <end position="224"/>
    </location>
    <ligand>
        <name>ATP</name>
        <dbReference type="ChEBI" id="CHEBI:30616"/>
    </ligand>
</feature>
<dbReference type="InterPro" id="IPR036390">
    <property type="entry name" value="WH_DNA-bd_sf"/>
</dbReference>
<proteinExistence type="predicted"/>
<dbReference type="PROSITE" id="PS51459">
    <property type="entry name" value="FIDO"/>
    <property type="match status" value="1"/>
</dbReference>
<dbReference type="PANTHER" id="PTHR13504">
    <property type="entry name" value="FIDO DOMAIN-CONTAINING PROTEIN DDB_G0283145"/>
    <property type="match status" value="1"/>
</dbReference>
<dbReference type="RefSeq" id="WP_014819205.1">
    <property type="nucleotide sequence ID" value="NC_018028.1"/>
</dbReference>
<dbReference type="eggNOG" id="COG1349">
    <property type="taxonomic scope" value="Bacteria"/>
</dbReference>
<dbReference type="SUPFAM" id="SSF140931">
    <property type="entry name" value="Fic-like"/>
    <property type="match status" value="1"/>
</dbReference>
<reference evidence="5 6" key="1">
    <citation type="journal article" date="2012" name="J. Bacteriol.">
        <title>Complete Genome Sequence of the Naphthalene-Degrading Bacterium Pseudomonas stutzeri AN10 (CCUG 29243).</title>
        <authorList>
            <person name="Brunet-Galmes I."/>
            <person name="Busquets A."/>
            <person name="Pena A."/>
            <person name="Gomila M."/>
            <person name="Nogales B."/>
            <person name="Garcia-Valdes E."/>
            <person name="Lalucat J."/>
            <person name="Bennasar A."/>
            <person name="Bosch R."/>
        </authorList>
    </citation>
    <scope>NUCLEOTIDE SEQUENCE [LARGE SCALE GENOMIC DNA]</scope>
    <source>
        <strain evidence="5 6">CCUG 29243</strain>
    </source>
</reference>
<dbReference type="InterPro" id="IPR036388">
    <property type="entry name" value="WH-like_DNA-bd_sf"/>
</dbReference>
<sequence length="336" mass="36993">MSTYQPPLTLTPHMLALVALVAEIAEQVGRLTAREEAAMTPQLRRGNRIRSIQASLAIENNTLSVEQVTAVLDGKRVLGLPREIQEVRNAFAAYEAMPGWNAASRADLLAAHGRLLHGLIDDAGHFRRGGVGIYRGEQLMHMAPPASRVAQLVDDLLGWLEATDLHPLLASCVFHYEFEFIHPFADGNGRMGRLWQTLILSRWRPVLAWLPVESVIRDRQDAYYAALSAADQVAEATPFVEFMLEALQQALGEALEAQARETEITSGKKSVKTSGKILQAIAARPDITIPELAALTGVTERSVERSLRKLQSENRLRRVGPANGGYWQVIPAGQTE</sequence>
<feature type="binding site" evidence="2">
    <location>
        <begin position="186"/>
        <end position="193"/>
    </location>
    <ligand>
        <name>ATP</name>
        <dbReference type="ChEBI" id="CHEBI:30616"/>
    </ligand>
</feature>
<keyword evidence="2" id="KW-0067">ATP-binding</keyword>
<dbReference type="GO" id="GO:0005524">
    <property type="term" value="F:ATP binding"/>
    <property type="evidence" value="ECO:0007669"/>
    <property type="project" value="UniProtKB-KW"/>
</dbReference>
<feature type="active site" evidence="1">
    <location>
        <position position="182"/>
    </location>
</feature>
<gene>
    <name evidence="5" type="ORF">A458_03960</name>
</gene>
<name>I4CPN7_STUST</name>
<dbReference type="SUPFAM" id="SSF46785">
    <property type="entry name" value="Winged helix' DNA-binding domain"/>
    <property type="match status" value="1"/>
</dbReference>
<evidence type="ECO:0000256" key="1">
    <source>
        <dbReference type="PIRSR" id="PIRSR640198-1"/>
    </source>
</evidence>
<protein>
    <submittedName>
        <fullName evidence="5">Fis family transcriptional regulator</fullName>
    </submittedName>
</protein>
<evidence type="ECO:0000259" key="4">
    <source>
        <dbReference type="PROSITE" id="PS51459"/>
    </source>
</evidence>
<feature type="domain" description="Fido" evidence="4">
    <location>
        <begin position="103"/>
        <end position="245"/>
    </location>
</feature>
<dbReference type="HOGENOM" id="CLU_047250_0_0_6"/>
<dbReference type="InterPro" id="IPR036597">
    <property type="entry name" value="Fido-like_dom_sf"/>
</dbReference>
<evidence type="ECO:0000313" key="5">
    <source>
        <dbReference type="EMBL" id="AFM32044.1"/>
    </source>
</evidence>
<evidence type="ECO:0000256" key="2">
    <source>
        <dbReference type="PIRSR" id="PIRSR640198-2"/>
    </source>
</evidence>
<dbReference type="InterPro" id="IPR003812">
    <property type="entry name" value="Fido"/>
</dbReference>
<organism evidence="5 6">
    <name type="scientific">Stutzerimonas stutzeri CCUG 29243</name>
    <dbReference type="NCBI Taxonomy" id="1196835"/>
    <lineage>
        <taxon>Bacteria</taxon>
        <taxon>Pseudomonadati</taxon>
        <taxon>Pseudomonadota</taxon>
        <taxon>Gammaproteobacteria</taxon>
        <taxon>Pseudomonadales</taxon>
        <taxon>Pseudomonadaceae</taxon>
        <taxon>Stutzerimonas</taxon>
    </lineage>
</organism>
<dbReference type="Gene3D" id="1.10.3290.10">
    <property type="entry name" value="Fido-like domain"/>
    <property type="match status" value="1"/>
</dbReference>
<dbReference type="AlphaFoldDB" id="I4CPN7"/>
<dbReference type="InterPro" id="IPR040198">
    <property type="entry name" value="Fido_containing"/>
</dbReference>
<dbReference type="PATRIC" id="fig|1196835.3.peg.804"/>
<dbReference type="Gene3D" id="1.10.10.10">
    <property type="entry name" value="Winged helix-like DNA-binding domain superfamily/Winged helix DNA-binding domain"/>
    <property type="match status" value="1"/>
</dbReference>
<dbReference type="Pfam" id="PF02661">
    <property type="entry name" value="Fic"/>
    <property type="match status" value="1"/>
</dbReference>
<accession>I4CPN7</accession>
<feature type="site" description="Important for autoinhibition of adenylyltransferase activity" evidence="3">
    <location>
        <position position="59"/>
    </location>
</feature>
<dbReference type="Proteomes" id="UP000006063">
    <property type="component" value="Chromosome"/>
</dbReference>
<evidence type="ECO:0000256" key="3">
    <source>
        <dbReference type="PIRSR" id="PIRSR640198-3"/>
    </source>
</evidence>
<dbReference type="PANTHER" id="PTHR13504:SF38">
    <property type="entry name" value="FIDO DOMAIN-CONTAINING PROTEIN"/>
    <property type="match status" value="1"/>
</dbReference>
<dbReference type="EMBL" id="CP003677">
    <property type="protein sequence ID" value="AFM32044.1"/>
    <property type="molecule type" value="Genomic_DNA"/>
</dbReference>
<keyword evidence="2" id="KW-0547">Nucleotide-binding</keyword>
<dbReference type="Pfam" id="PF13412">
    <property type="entry name" value="HTH_24"/>
    <property type="match status" value="1"/>
</dbReference>
<dbReference type="KEGG" id="psc:A458_03960"/>
<dbReference type="eggNOG" id="COG3177">
    <property type="taxonomic scope" value="Bacteria"/>
</dbReference>
<evidence type="ECO:0000313" key="6">
    <source>
        <dbReference type="Proteomes" id="UP000006063"/>
    </source>
</evidence>